<evidence type="ECO:0000256" key="1">
    <source>
        <dbReference type="ARBA" id="ARBA00022553"/>
    </source>
</evidence>
<dbReference type="Pfam" id="PF00072">
    <property type="entry name" value="Response_reg"/>
    <property type="match status" value="1"/>
</dbReference>
<keyword evidence="5" id="KW-0804">Transcription</keyword>
<dbReference type="Gene3D" id="1.10.10.10">
    <property type="entry name" value="Winged helix-like DNA-binding domain superfamily/Winged helix DNA-binding domain"/>
    <property type="match status" value="1"/>
</dbReference>
<dbReference type="InterPro" id="IPR039420">
    <property type="entry name" value="WalR-like"/>
</dbReference>
<accession>A0ABS2WQW2</accession>
<evidence type="ECO:0000256" key="3">
    <source>
        <dbReference type="ARBA" id="ARBA00023015"/>
    </source>
</evidence>
<dbReference type="SUPFAM" id="SSF52172">
    <property type="entry name" value="CheY-like"/>
    <property type="match status" value="1"/>
</dbReference>
<evidence type="ECO:0000256" key="4">
    <source>
        <dbReference type="ARBA" id="ARBA00023125"/>
    </source>
</evidence>
<dbReference type="SMART" id="SM00862">
    <property type="entry name" value="Trans_reg_C"/>
    <property type="match status" value="1"/>
</dbReference>
<keyword evidence="2" id="KW-0902">Two-component regulatory system</keyword>
<protein>
    <submittedName>
        <fullName evidence="10">Response regulator transcription factor</fullName>
    </submittedName>
</protein>
<dbReference type="RefSeq" id="WP_205458212.1">
    <property type="nucleotide sequence ID" value="NZ_JAFHKK010000004.1"/>
</dbReference>
<dbReference type="PANTHER" id="PTHR48111:SF21">
    <property type="entry name" value="DNA-BINDING DUAL MASTER TRANSCRIPTIONAL REGULATOR RPAA"/>
    <property type="match status" value="1"/>
</dbReference>
<evidence type="ECO:0000256" key="6">
    <source>
        <dbReference type="PROSITE-ProRule" id="PRU00169"/>
    </source>
</evidence>
<keyword evidence="1 6" id="KW-0597">Phosphoprotein</keyword>
<feature type="modified residue" description="4-aspartylphosphate" evidence="6">
    <location>
        <position position="51"/>
    </location>
</feature>
<dbReference type="Proteomes" id="UP000703590">
    <property type="component" value="Unassembled WGS sequence"/>
</dbReference>
<keyword evidence="3" id="KW-0805">Transcription regulation</keyword>
<reference evidence="10 11" key="3">
    <citation type="submission" date="2021-02" db="EMBL/GenBank/DDBJ databases">
        <authorList>
            <person name="Merkel A.Y."/>
        </authorList>
    </citation>
    <scope>NUCLEOTIDE SEQUENCE [LARGE SCALE GENOMIC DNA]</scope>
    <source>
        <strain evidence="10 11">T05b</strain>
    </source>
</reference>
<evidence type="ECO:0000256" key="7">
    <source>
        <dbReference type="PROSITE-ProRule" id="PRU01091"/>
    </source>
</evidence>
<evidence type="ECO:0000313" key="10">
    <source>
        <dbReference type="EMBL" id="MBN2963773.1"/>
    </source>
</evidence>
<sequence>MKILLLEDDFAYKETMREYLESLGYLVDDFDNGQEALDAAFSQRYDLLLLDIRVPGMDGYEIVKVLREYQMETPVIFVTSLTDIHNLSLGYELGCNDYLRKPFAMKELKYRVNQVLKSRFESSKGAWVALGEATRFHCERFVLEREGVEVALTKTEQKLICVLAQNLGQILSPEALREYVWNGQEVNDSDIRMAIKKLRDKTHKELIKNVRGQGYVIEKKH</sequence>
<evidence type="ECO:0000259" key="8">
    <source>
        <dbReference type="PROSITE" id="PS50110"/>
    </source>
</evidence>
<dbReference type="SMART" id="SM00448">
    <property type="entry name" value="REC"/>
    <property type="match status" value="1"/>
</dbReference>
<keyword evidence="4 7" id="KW-0238">DNA-binding</keyword>
<evidence type="ECO:0000256" key="2">
    <source>
        <dbReference type="ARBA" id="ARBA00023012"/>
    </source>
</evidence>
<reference evidence="10 11" key="2">
    <citation type="submission" date="2021-02" db="EMBL/GenBank/DDBJ databases">
        <title>Sulfurospirillum tamanensis sp. nov.</title>
        <authorList>
            <person name="Frolova A."/>
            <person name="Merkel A."/>
            <person name="Slobodkin A."/>
        </authorList>
    </citation>
    <scope>NUCLEOTIDE SEQUENCE [LARGE SCALE GENOMIC DNA]</scope>
    <source>
        <strain evidence="10 11">T05b</strain>
    </source>
</reference>
<keyword evidence="11" id="KW-1185">Reference proteome</keyword>
<dbReference type="EMBL" id="JAFHKK010000004">
    <property type="protein sequence ID" value="MBN2963773.1"/>
    <property type="molecule type" value="Genomic_DNA"/>
</dbReference>
<dbReference type="InterPro" id="IPR036388">
    <property type="entry name" value="WH-like_DNA-bd_sf"/>
</dbReference>
<dbReference type="Gene3D" id="3.40.50.2300">
    <property type="match status" value="1"/>
</dbReference>
<feature type="domain" description="OmpR/PhoB-type" evidence="9">
    <location>
        <begin position="125"/>
        <end position="219"/>
    </location>
</feature>
<comment type="caution">
    <text evidence="10">The sequence shown here is derived from an EMBL/GenBank/DDBJ whole genome shotgun (WGS) entry which is preliminary data.</text>
</comment>
<reference evidence="11" key="1">
    <citation type="submission" date="2021-02" db="EMBL/GenBank/DDBJ databases">
        <title>Sulfurospirillum tamanensis sp. nov.</title>
        <authorList>
            <person name="Merkel A.Y."/>
        </authorList>
    </citation>
    <scope>NUCLEOTIDE SEQUENCE [LARGE SCALE GENOMIC DNA]</scope>
    <source>
        <strain evidence="11">T05b</strain>
    </source>
</reference>
<dbReference type="PANTHER" id="PTHR48111">
    <property type="entry name" value="REGULATOR OF RPOS"/>
    <property type="match status" value="1"/>
</dbReference>
<dbReference type="InterPro" id="IPR011006">
    <property type="entry name" value="CheY-like_superfamily"/>
</dbReference>
<dbReference type="InterPro" id="IPR001867">
    <property type="entry name" value="OmpR/PhoB-type_DNA-bd"/>
</dbReference>
<feature type="DNA-binding region" description="OmpR/PhoB-type" evidence="7">
    <location>
        <begin position="125"/>
        <end position="219"/>
    </location>
</feature>
<dbReference type="Pfam" id="PF00486">
    <property type="entry name" value="Trans_reg_C"/>
    <property type="match status" value="1"/>
</dbReference>
<evidence type="ECO:0000313" key="11">
    <source>
        <dbReference type="Proteomes" id="UP000703590"/>
    </source>
</evidence>
<evidence type="ECO:0000259" key="9">
    <source>
        <dbReference type="PROSITE" id="PS51755"/>
    </source>
</evidence>
<name>A0ABS2WQW2_9BACT</name>
<feature type="domain" description="Response regulatory" evidence="8">
    <location>
        <begin position="2"/>
        <end position="116"/>
    </location>
</feature>
<proteinExistence type="predicted"/>
<dbReference type="CDD" id="cd00383">
    <property type="entry name" value="trans_reg_C"/>
    <property type="match status" value="1"/>
</dbReference>
<dbReference type="InterPro" id="IPR001789">
    <property type="entry name" value="Sig_transdc_resp-reg_receiver"/>
</dbReference>
<dbReference type="PROSITE" id="PS51755">
    <property type="entry name" value="OMPR_PHOB"/>
    <property type="match status" value="1"/>
</dbReference>
<gene>
    <name evidence="10" type="ORF">JWV37_03180</name>
</gene>
<organism evidence="10 11">
    <name type="scientific">Sulfurospirillum tamanense</name>
    <dbReference type="NCBI Taxonomy" id="2813362"/>
    <lineage>
        <taxon>Bacteria</taxon>
        <taxon>Pseudomonadati</taxon>
        <taxon>Campylobacterota</taxon>
        <taxon>Epsilonproteobacteria</taxon>
        <taxon>Campylobacterales</taxon>
        <taxon>Sulfurospirillaceae</taxon>
        <taxon>Sulfurospirillum</taxon>
    </lineage>
</organism>
<dbReference type="PROSITE" id="PS50110">
    <property type="entry name" value="RESPONSE_REGULATORY"/>
    <property type="match status" value="1"/>
</dbReference>
<evidence type="ECO:0000256" key="5">
    <source>
        <dbReference type="ARBA" id="ARBA00023163"/>
    </source>
</evidence>